<evidence type="ECO:0000313" key="1">
    <source>
        <dbReference type="EMBL" id="TMR11176.1"/>
    </source>
</evidence>
<dbReference type="RefSeq" id="WP_138698651.1">
    <property type="nucleotide sequence ID" value="NZ_JBHSAZ010000107.1"/>
</dbReference>
<comment type="caution">
    <text evidence="1">The sequence shown here is derived from an EMBL/GenBank/DDBJ whole genome shotgun (WGS) entry which is preliminary data.</text>
</comment>
<accession>A0A5S4F5H8</accession>
<dbReference type="AlphaFoldDB" id="A0A5S4F5H8"/>
<name>A0A5S4F5H8_9ACTN</name>
<keyword evidence="2" id="KW-1185">Reference proteome</keyword>
<dbReference type="OrthoDB" id="1551155at2"/>
<reference evidence="1 2" key="1">
    <citation type="submission" date="2019-05" db="EMBL/GenBank/DDBJ databases">
        <title>Draft genome sequence of Nonomuraea zeae DSM 100528.</title>
        <authorList>
            <person name="Saricaoglu S."/>
            <person name="Isik K."/>
        </authorList>
    </citation>
    <scope>NUCLEOTIDE SEQUENCE [LARGE SCALE GENOMIC DNA]</scope>
    <source>
        <strain evidence="1 2">DSM 100528</strain>
    </source>
</reference>
<sequence length="80" mass="8869">MVTVERTQTGLRLEKNVLKVLKGLAEYLDMSLGDLVEGIALHAFDGKTPFSPETLAKIEQLKVVYDLTLTSADAHRLVEK</sequence>
<organism evidence="1 2">
    <name type="scientific">Nonomuraea zeae</name>
    <dbReference type="NCBI Taxonomy" id="1642303"/>
    <lineage>
        <taxon>Bacteria</taxon>
        <taxon>Bacillati</taxon>
        <taxon>Actinomycetota</taxon>
        <taxon>Actinomycetes</taxon>
        <taxon>Streptosporangiales</taxon>
        <taxon>Streptosporangiaceae</taxon>
        <taxon>Nonomuraea</taxon>
    </lineage>
</organism>
<dbReference type="EMBL" id="VCKX01000488">
    <property type="protein sequence ID" value="TMR11176.1"/>
    <property type="molecule type" value="Genomic_DNA"/>
</dbReference>
<dbReference type="Proteomes" id="UP000306628">
    <property type="component" value="Unassembled WGS sequence"/>
</dbReference>
<evidence type="ECO:0000313" key="2">
    <source>
        <dbReference type="Proteomes" id="UP000306628"/>
    </source>
</evidence>
<proteinExistence type="predicted"/>
<protein>
    <submittedName>
        <fullName evidence="1">Uncharacterized protein</fullName>
    </submittedName>
</protein>
<gene>
    <name evidence="1" type="ORF">ETD85_59640</name>
</gene>